<evidence type="ECO:0000313" key="3">
    <source>
        <dbReference type="EMBL" id="HJB81150.1"/>
    </source>
</evidence>
<proteinExistence type="predicted"/>
<keyword evidence="1" id="KW-1133">Transmembrane helix</keyword>
<gene>
    <name evidence="3" type="ORF">H9712_09190</name>
</gene>
<dbReference type="InterPro" id="IPR025874">
    <property type="entry name" value="DZR"/>
</dbReference>
<keyword evidence="1" id="KW-0472">Membrane</keyword>
<evidence type="ECO:0000256" key="1">
    <source>
        <dbReference type="SAM" id="Phobius"/>
    </source>
</evidence>
<dbReference type="Pfam" id="PF12773">
    <property type="entry name" value="DZR"/>
    <property type="match status" value="1"/>
</dbReference>
<feature type="transmembrane region" description="Helical" evidence="1">
    <location>
        <begin position="86"/>
        <end position="108"/>
    </location>
</feature>
<dbReference type="PANTHER" id="PTHR40038">
    <property type="entry name" value="MEMBRANE-ASSOCIATED PROTEIN TCAA"/>
    <property type="match status" value="1"/>
</dbReference>
<feature type="domain" description="DZANK-type" evidence="2">
    <location>
        <begin position="4"/>
        <end position="56"/>
    </location>
</feature>
<dbReference type="CDD" id="cd20335">
    <property type="entry name" value="BRcat_RBR"/>
    <property type="match status" value="1"/>
</dbReference>
<dbReference type="Proteomes" id="UP000823921">
    <property type="component" value="Unassembled WGS sequence"/>
</dbReference>
<dbReference type="AlphaFoldDB" id="A0A9D2MMI3"/>
<name>A0A9D2MMI3_9FIRM</name>
<reference evidence="3" key="2">
    <citation type="submission" date="2021-04" db="EMBL/GenBank/DDBJ databases">
        <authorList>
            <person name="Gilroy R."/>
        </authorList>
    </citation>
    <scope>NUCLEOTIDE SEQUENCE</scope>
    <source>
        <strain evidence="3">CHK192-8294</strain>
    </source>
</reference>
<accession>A0A9D2MMI3</accession>
<keyword evidence="1" id="KW-0812">Transmembrane</keyword>
<comment type="caution">
    <text evidence="3">The sequence shown here is derived from an EMBL/GenBank/DDBJ whole genome shotgun (WGS) entry which is preliminary data.</text>
</comment>
<organism evidence="3 4">
    <name type="scientific">Candidatus Flavonifractor intestinigallinarum</name>
    <dbReference type="NCBI Taxonomy" id="2838586"/>
    <lineage>
        <taxon>Bacteria</taxon>
        <taxon>Bacillati</taxon>
        <taxon>Bacillota</taxon>
        <taxon>Clostridia</taxon>
        <taxon>Eubacteriales</taxon>
        <taxon>Oscillospiraceae</taxon>
        <taxon>Flavonifractor</taxon>
    </lineage>
</organism>
<evidence type="ECO:0000259" key="2">
    <source>
        <dbReference type="Pfam" id="PF12773"/>
    </source>
</evidence>
<dbReference type="PANTHER" id="PTHR40038:SF1">
    <property type="entry name" value="MEMBRANE-ASSOCIATED PROTEIN TCAA"/>
    <property type="match status" value="1"/>
</dbReference>
<evidence type="ECO:0000313" key="4">
    <source>
        <dbReference type="Proteomes" id="UP000823921"/>
    </source>
</evidence>
<protein>
    <submittedName>
        <fullName evidence="3">Zinc ribbon domain-containing protein</fullName>
    </submittedName>
</protein>
<dbReference type="EMBL" id="DWXO01000087">
    <property type="protein sequence ID" value="HJB81150.1"/>
    <property type="molecule type" value="Genomic_DNA"/>
</dbReference>
<reference evidence="3" key="1">
    <citation type="journal article" date="2021" name="PeerJ">
        <title>Extensive microbial diversity within the chicken gut microbiome revealed by metagenomics and culture.</title>
        <authorList>
            <person name="Gilroy R."/>
            <person name="Ravi A."/>
            <person name="Getino M."/>
            <person name="Pursley I."/>
            <person name="Horton D.L."/>
            <person name="Alikhan N.F."/>
            <person name="Baker D."/>
            <person name="Gharbi K."/>
            <person name="Hall N."/>
            <person name="Watson M."/>
            <person name="Adriaenssens E.M."/>
            <person name="Foster-Nyarko E."/>
            <person name="Jarju S."/>
            <person name="Secka A."/>
            <person name="Antonio M."/>
            <person name="Oren A."/>
            <person name="Chaudhuri R.R."/>
            <person name="La Ragione R."/>
            <person name="Hildebrand F."/>
            <person name="Pallen M.J."/>
        </authorList>
    </citation>
    <scope>NUCLEOTIDE SEQUENCE</scope>
    <source>
        <strain evidence="3">CHK192-8294</strain>
    </source>
</reference>
<sequence length="573" mass="62932">MKTCLNCGHPLHSEAAFCQNCGAAVPKDTAPTETPAFCSNCGEQLTPGTKFCVNCGVPIEQLPVSSQEEQPETGSKPAASGRKGKLIIGAIAAAVVVVAGILVIPRLFSSPSQQFVSYQQDLFADRALELLEEGVDTLGSGQFSSDLTVTASTDNVDINQYLQDSSVSLKVDLNRDTLLANGEFTLMGSPILTGALSYDKGTLGFYLPEIEDTYYTMNLSQTVEALTGQEVDLSVLTLPEISGKEWRSLLESYLDIVYTVVNEGNVTVENGVSFSLPQLGSYMTGTRYTFQPRAEDVEAMLLKLAQTLREDENLRQLILKLINPDMLTAAFGSDIFNGYDLEQELDNALLSLADELEYNAADAGREVEESGFTWELYVEGNQVRMIRLFTTYSDTVLVYESQGSESDRRQEAFYAEYYGEPQFILTHDYTKNGSVSDGVMSLTQPYGPSLEIRYDMDSEKKSPLGIPQGSYRLYSDMLPVSLTLDVTPGQNDSVDHTLQIQGDSYVFDGVFSSLEVNINATDGSSAKAPGVPPYDISDFSYSEYYDLFQRLGTSVEQDLIRNLEPLMDASYGW</sequence>